<gene>
    <name evidence="1" type="ORF">WAB15_36550</name>
</gene>
<keyword evidence="2" id="KW-1185">Reference proteome</keyword>
<reference evidence="1 2" key="1">
    <citation type="submission" date="2024-03" db="EMBL/GenBank/DDBJ databases">
        <title>The complete genome of Streptomyces sirii sp.nov.</title>
        <authorList>
            <person name="Zakalyukina Y.V."/>
            <person name="Belik A.R."/>
            <person name="Biryukov M.V."/>
            <person name="Baturina O.A."/>
            <person name="Kabilov M.R."/>
        </authorList>
    </citation>
    <scope>NUCLEOTIDE SEQUENCE [LARGE SCALE GENOMIC DNA]</scope>
    <source>
        <strain evidence="1 2">BP-8</strain>
    </source>
</reference>
<evidence type="ECO:0000313" key="1">
    <source>
        <dbReference type="EMBL" id="WXK81082.1"/>
    </source>
</evidence>
<proteinExistence type="predicted"/>
<dbReference type="Proteomes" id="UP001626628">
    <property type="component" value="Chromosome"/>
</dbReference>
<name>A0ABZ2R1R1_9ACTN</name>
<organism evidence="1 2">
    <name type="scientific">Streptomyces sirii</name>
    <dbReference type="NCBI Taxonomy" id="3127701"/>
    <lineage>
        <taxon>Bacteria</taxon>
        <taxon>Bacillati</taxon>
        <taxon>Actinomycetota</taxon>
        <taxon>Actinomycetes</taxon>
        <taxon>Kitasatosporales</taxon>
        <taxon>Streptomycetaceae</taxon>
        <taxon>Streptomyces</taxon>
    </lineage>
</organism>
<accession>A0ABZ2R1R1</accession>
<sequence length="68" mass="7588">MTKAHAPDRERAHMGAGDAFDDGDVHAYYTGKTADIVRKYGPGPRIHFHLGLFDLHQQPHVPVIRNLA</sequence>
<dbReference type="EMBL" id="CP147982">
    <property type="protein sequence ID" value="WXK81082.1"/>
    <property type="molecule type" value="Genomic_DNA"/>
</dbReference>
<evidence type="ECO:0000313" key="2">
    <source>
        <dbReference type="Proteomes" id="UP001626628"/>
    </source>
</evidence>
<dbReference type="RefSeq" id="WP_407288929.1">
    <property type="nucleotide sequence ID" value="NZ_CP147982.1"/>
</dbReference>
<protein>
    <submittedName>
        <fullName evidence="1">Uncharacterized protein</fullName>
    </submittedName>
</protein>